<accession>X1NGE7</accession>
<reference evidence="1" key="1">
    <citation type="journal article" date="2014" name="Front. Microbiol.">
        <title>High frequency of phylogenetically diverse reductive dehalogenase-homologous genes in deep subseafloor sedimentary metagenomes.</title>
        <authorList>
            <person name="Kawai M."/>
            <person name="Futagami T."/>
            <person name="Toyoda A."/>
            <person name="Takaki Y."/>
            <person name="Nishi S."/>
            <person name="Hori S."/>
            <person name="Arai W."/>
            <person name="Tsubouchi T."/>
            <person name="Morono Y."/>
            <person name="Uchiyama I."/>
            <person name="Ito T."/>
            <person name="Fujiyama A."/>
            <person name="Inagaki F."/>
            <person name="Takami H."/>
        </authorList>
    </citation>
    <scope>NUCLEOTIDE SEQUENCE</scope>
    <source>
        <strain evidence="1">Expedition CK06-06</strain>
    </source>
</reference>
<sequence length="66" mass="7353">MTENVRNVIVHYHIFKNAGTTVDAILHANFPATNGAVEGKYPWDTLTNQDLLDFILANPRLDVISS</sequence>
<proteinExistence type="predicted"/>
<protein>
    <submittedName>
        <fullName evidence="1">Uncharacterized protein</fullName>
    </submittedName>
</protein>
<name>X1NGE7_9ZZZZ</name>
<organism evidence="1">
    <name type="scientific">marine sediment metagenome</name>
    <dbReference type="NCBI Taxonomy" id="412755"/>
    <lineage>
        <taxon>unclassified sequences</taxon>
        <taxon>metagenomes</taxon>
        <taxon>ecological metagenomes</taxon>
    </lineage>
</organism>
<comment type="caution">
    <text evidence="1">The sequence shown here is derived from an EMBL/GenBank/DDBJ whole genome shotgun (WGS) entry which is preliminary data.</text>
</comment>
<gene>
    <name evidence="1" type="ORF">S06H3_52228</name>
</gene>
<dbReference type="EMBL" id="BARV01033202">
    <property type="protein sequence ID" value="GAI42673.1"/>
    <property type="molecule type" value="Genomic_DNA"/>
</dbReference>
<dbReference type="AlphaFoldDB" id="X1NGE7"/>
<feature type="non-terminal residue" evidence="1">
    <location>
        <position position="66"/>
    </location>
</feature>
<evidence type="ECO:0000313" key="1">
    <source>
        <dbReference type="EMBL" id="GAI42673.1"/>
    </source>
</evidence>